<dbReference type="PROSITE" id="PS51184">
    <property type="entry name" value="JMJC"/>
    <property type="match status" value="1"/>
</dbReference>
<evidence type="ECO:0000256" key="2">
    <source>
        <dbReference type="ARBA" id="ARBA00022723"/>
    </source>
</evidence>
<dbReference type="AlphaFoldDB" id="A0A6C1B5L8"/>
<feature type="domain" description="JmjC" evidence="6">
    <location>
        <begin position="95"/>
        <end position="221"/>
    </location>
</feature>
<evidence type="ECO:0000256" key="3">
    <source>
        <dbReference type="ARBA" id="ARBA00022964"/>
    </source>
</evidence>
<dbReference type="InterPro" id="IPR039994">
    <property type="entry name" value="NO66-like"/>
</dbReference>
<keyword evidence="8" id="KW-1185">Reference proteome</keyword>
<keyword evidence="2" id="KW-0479">Metal-binding</keyword>
<dbReference type="PANTHER" id="PTHR13096">
    <property type="entry name" value="MINA53 MYC INDUCED NUCLEAR ANTIGEN"/>
    <property type="match status" value="1"/>
</dbReference>
<protein>
    <submittedName>
        <fullName evidence="7">Cupin domain-containing protein</fullName>
    </submittedName>
</protein>
<keyword evidence="5" id="KW-0408">Iron</keyword>
<evidence type="ECO:0000259" key="6">
    <source>
        <dbReference type="PROSITE" id="PS51184"/>
    </source>
</evidence>
<gene>
    <name evidence="7" type="ORF">G3580_10865</name>
</gene>
<accession>A0A6C1B5L8</accession>
<organism evidence="7 8">
    <name type="scientific">Nitrogeniibacter mangrovi</name>
    <dbReference type="NCBI Taxonomy" id="2016596"/>
    <lineage>
        <taxon>Bacteria</taxon>
        <taxon>Pseudomonadati</taxon>
        <taxon>Pseudomonadota</taxon>
        <taxon>Betaproteobacteria</taxon>
        <taxon>Rhodocyclales</taxon>
        <taxon>Zoogloeaceae</taxon>
        <taxon>Nitrogeniibacter</taxon>
    </lineage>
</organism>
<sequence>MDTHVLGALTPKEFLSTYWQKQPLLIRQAVPGFTGSVTPERLFELACDADVESRLVSHGPEGWTVTHGPQRMKSLRRKSTPWTVLVQGMNLWDADTDALMRRFDFIPQSRLDDLMVSYAIDGGGVGPHFDDYDVFLLQGIGQRRWRIGRQADRRLVEDAPLKILADFQPEYDWILEPGDMLYLPPEWAHDGVAMGECMTYSIGFRSPSAEELVREFLEYLQDRLCMDGLYRDPDLKSQRNSARISDDMIDRVGAMIARLHWSRSDVGDFLGHYLSEPKANVFFEPPAEPLSSRQFSARASRHGLALDRRSILLYQGGHFYLNGERQNLDAADAPALREFAHARRLDGATFKALSGPTRAHLHEWHEDGFAHVAD</sequence>
<dbReference type="SMART" id="SM00558">
    <property type="entry name" value="JmjC"/>
    <property type="match status" value="1"/>
</dbReference>
<dbReference type="KEGG" id="azq:G3580_10865"/>
<dbReference type="Pfam" id="PF20514">
    <property type="entry name" value="WHD_ROXA"/>
    <property type="match status" value="1"/>
</dbReference>
<evidence type="ECO:0000256" key="5">
    <source>
        <dbReference type="ARBA" id="ARBA00023004"/>
    </source>
</evidence>
<dbReference type="Proteomes" id="UP000501991">
    <property type="component" value="Chromosome"/>
</dbReference>
<evidence type="ECO:0000256" key="4">
    <source>
        <dbReference type="ARBA" id="ARBA00023002"/>
    </source>
</evidence>
<dbReference type="InterPro" id="IPR003347">
    <property type="entry name" value="JmjC_dom"/>
</dbReference>
<dbReference type="InterPro" id="IPR046799">
    <property type="entry name" value="ROXA-like_wH"/>
</dbReference>
<dbReference type="RefSeq" id="WP_173765420.1">
    <property type="nucleotide sequence ID" value="NZ_CP048836.1"/>
</dbReference>
<dbReference type="EMBL" id="CP048836">
    <property type="protein sequence ID" value="QID18095.1"/>
    <property type="molecule type" value="Genomic_DNA"/>
</dbReference>
<dbReference type="GO" id="GO:0046872">
    <property type="term" value="F:metal ion binding"/>
    <property type="evidence" value="ECO:0007669"/>
    <property type="project" value="UniProtKB-KW"/>
</dbReference>
<reference evidence="7 8" key="1">
    <citation type="submission" date="2020-02" db="EMBL/GenBank/DDBJ databases">
        <title>Nitrogenibacter mangrovi gen. nov., sp. nov. isolated from mangrove sediment, a denitrifying betaproteobacterium.</title>
        <authorList>
            <person name="Liao H."/>
            <person name="Tian Y."/>
        </authorList>
    </citation>
    <scope>NUCLEOTIDE SEQUENCE [LARGE SCALE GENOMIC DNA]</scope>
    <source>
        <strain evidence="7 8">M9-3-2</strain>
    </source>
</reference>
<evidence type="ECO:0000256" key="1">
    <source>
        <dbReference type="ARBA" id="ARBA00001954"/>
    </source>
</evidence>
<keyword evidence="4" id="KW-0560">Oxidoreductase</keyword>
<dbReference type="GO" id="GO:0016706">
    <property type="term" value="F:2-oxoglutarate-dependent dioxygenase activity"/>
    <property type="evidence" value="ECO:0007669"/>
    <property type="project" value="TreeGrafter"/>
</dbReference>
<dbReference type="Gene3D" id="3.40.366.30">
    <property type="entry name" value="50S ribosomal protein L16 arginine hydroxylase, Chain A, Domain 2"/>
    <property type="match status" value="1"/>
</dbReference>
<keyword evidence="3" id="KW-0223">Dioxygenase</keyword>
<name>A0A6C1B5L8_9RHOO</name>
<dbReference type="SUPFAM" id="SSF51197">
    <property type="entry name" value="Clavaminate synthase-like"/>
    <property type="match status" value="1"/>
</dbReference>
<dbReference type="Gene3D" id="2.60.120.650">
    <property type="entry name" value="Cupin"/>
    <property type="match status" value="1"/>
</dbReference>
<proteinExistence type="predicted"/>
<dbReference type="Pfam" id="PF08007">
    <property type="entry name" value="JmjC_2"/>
    <property type="match status" value="1"/>
</dbReference>
<dbReference type="PANTHER" id="PTHR13096:SF8">
    <property type="entry name" value="RIBOSOMAL OXYGENASE 1"/>
    <property type="match status" value="1"/>
</dbReference>
<comment type="cofactor">
    <cofactor evidence="1">
        <name>Fe(2+)</name>
        <dbReference type="ChEBI" id="CHEBI:29033"/>
    </cofactor>
</comment>
<evidence type="ECO:0000313" key="7">
    <source>
        <dbReference type="EMBL" id="QID18095.1"/>
    </source>
</evidence>
<evidence type="ECO:0000313" key="8">
    <source>
        <dbReference type="Proteomes" id="UP000501991"/>
    </source>
</evidence>